<protein>
    <submittedName>
        <fullName evidence="1">Glycosyl transferase</fullName>
    </submittedName>
</protein>
<dbReference type="SUPFAM" id="SSF53756">
    <property type="entry name" value="UDP-Glycosyltransferase/glycogen phosphorylase"/>
    <property type="match status" value="1"/>
</dbReference>
<evidence type="ECO:0000313" key="2">
    <source>
        <dbReference type="Proteomes" id="UP001371224"/>
    </source>
</evidence>
<accession>A0ABU8L7U6</accession>
<dbReference type="EMBL" id="JBBDGM010000002">
    <property type="protein sequence ID" value="MEJ1087404.1"/>
    <property type="molecule type" value="Genomic_DNA"/>
</dbReference>
<dbReference type="Proteomes" id="UP001371224">
    <property type="component" value="Unassembled WGS sequence"/>
</dbReference>
<dbReference type="RefSeq" id="WP_337331071.1">
    <property type="nucleotide sequence ID" value="NZ_JBBDGM010000002.1"/>
</dbReference>
<dbReference type="GO" id="GO:0016740">
    <property type="term" value="F:transferase activity"/>
    <property type="evidence" value="ECO:0007669"/>
    <property type="project" value="UniProtKB-KW"/>
</dbReference>
<gene>
    <name evidence="1" type="ORF">WDU99_03630</name>
</gene>
<reference evidence="1 2" key="1">
    <citation type="submission" date="2024-02" db="EMBL/GenBank/DDBJ databases">
        <authorList>
            <person name="Saticioglu I.B."/>
        </authorList>
    </citation>
    <scope>NUCLEOTIDE SEQUENCE [LARGE SCALE GENOMIC DNA]</scope>
    <source>
        <strain evidence="1 2">Mu-80</strain>
    </source>
</reference>
<keyword evidence="2" id="KW-1185">Reference proteome</keyword>
<comment type="caution">
    <text evidence="1">The sequence shown here is derived from an EMBL/GenBank/DDBJ whole genome shotgun (WGS) entry which is preliminary data.</text>
</comment>
<proteinExistence type="predicted"/>
<name>A0ABU8L7U6_9MICO</name>
<keyword evidence="1" id="KW-0808">Transferase</keyword>
<evidence type="ECO:0000313" key="1">
    <source>
        <dbReference type="EMBL" id="MEJ1087404.1"/>
    </source>
</evidence>
<sequence>MPREVFEMSTGVDLTLEAQVDPSIEIVRVPFTSGAFANDLSDWSWLRAHAPEVWNTIQSVREQRAFPERNYGGWRPVLEEAARRIHLNAPVDLTIGTANPNVDFIPGYVLSTEFGVPAIMDHRDAWSVDIYSGRRVIEPSSRAGRWERTLVQDAAEVWFVNRPIRDWYAREYPEFADRLLVVENGYDRALTFPVRERGESPLVFGYIGTISGAIPLQELVAGWALARERSPLVRDARMDLYGYLDHLGVPGANMVQAMEHFADNDIRYLGPVGRGDIEATYASFDALVLTFGAGRFITGGKVYEYASTGLPIVSVHDPENETSSTLASYPGWHGASSMTTSAIADAIITTAIDAAAQTDKNRETARAYAERFSRAAQLTPRIEDWTSRLAPDLSEEKQ</sequence>
<dbReference type="Gene3D" id="3.40.50.2000">
    <property type="entry name" value="Glycogen Phosphorylase B"/>
    <property type="match status" value="1"/>
</dbReference>
<organism evidence="1 2">
    <name type="scientific">Microbacterium bandirmense</name>
    <dbReference type="NCBI Taxonomy" id="3122050"/>
    <lineage>
        <taxon>Bacteria</taxon>
        <taxon>Bacillati</taxon>
        <taxon>Actinomycetota</taxon>
        <taxon>Actinomycetes</taxon>
        <taxon>Micrococcales</taxon>
        <taxon>Microbacteriaceae</taxon>
        <taxon>Microbacterium</taxon>
    </lineage>
</organism>